<dbReference type="InterPro" id="IPR003819">
    <property type="entry name" value="TauD/TfdA-like"/>
</dbReference>
<evidence type="ECO:0000256" key="5">
    <source>
        <dbReference type="ARBA" id="ARBA00023004"/>
    </source>
</evidence>
<dbReference type="SUPFAM" id="SSF51197">
    <property type="entry name" value="Clavaminate synthase-like"/>
    <property type="match status" value="1"/>
</dbReference>
<evidence type="ECO:0000259" key="6">
    <source>
        <dbReference type="Pfam" id="PF02668"/>
    </source>
</evidence>
<sequence>ELGDGLVELLAGTGIGDDGGTGLVGAHSVMHSRKLGSPEFFADLDPTGAPMYRHRILQRHEPSGRMNLYVGAHLHHIESFPGGHSNVTHGEKLRSGEEILDSWALVQKLNAHATQAKYVVSVPWLDPTDLVIWDNRAVLHRVGSGTFEGKYIRDVRRTTVHDDSPTAWGLNKIGSPYPSSLTSATFTPSGESVR</sequence>
<feature type="non-terminal residue" evidence="7">
    <location>
        <position position="1"/>
    </location>
</feature>
<dbReference type="Pfam" id="PF02668">
    <property type="entry name" value="TauD"/>
    <property type="match status" value="1"/>
</dbReference>
<dbReference type="GO" id="GO:0046872">
    <property type="term" value="F:metal ion binding"/>
    <property type="evidence" value="ECO:0007669"/>
    <property type="project" value="UniProtKB-KW"/>
</dbReference>
<dbReference type="InterPro" id="IPR051178">
    <property type="entry name" value="TfdA_dioxygenase"/>
</dbReference>
<dbReference type="Proteomes" id="UP000297716">
    <property type="component" value="Unassembled WGS sequence"/>
</dbReference>
<keyword evidence="5" id="KW-0408">Iron</keyword>
<accession>A0A4Z0YJU1</accession>
<dbReference type="STRING" id="37992.A0A4Z0YJU1"/>
<dbReference type="AlphaFoldDB" id="A0A4Z0YJU1"/>
<dbReference type="PANTHER" id="PTHR43779">
    <property type="entry name" value="DIOXYGENASE RV0097-RELATED"/>
    <property type="match status" value="1"/>
</dbReference>
<feature type="domain" description="TauD/TfdA-like" evidence="6">
    <location>
        <begin position="44"/>
        <end position="158"/>
    </location>
</feature>
<proteinExistence type="inferred from homology"/>
<dbReference type="OrthoDB" id="5818554at2759"/>
<dbReference type="InterPro" id="IPR042098">
    <property type="entry name" value="TauD-like_sf"/>
</dbReference>
<dbReference type="EMBL" id="SKBN01000282">
    <property type="protein sequence ID" value="TGJ79505.1"/>
    <property type="molecule type" value="Genomic_DNA"/>
</dbReference>
<dbReference type="Gene3D" id="3.60.130.10">
    <property type="entry name" value="Clavaminate synthase-like"/>
    <property type="match status" value="1"/>
</dbReference>
<evidence type="ECO:0000256" key="1">
    <source>
        <dbReference type="ARBA" id="ARBA00005896"/>
    </source>
</evidence>
<dbReference type="PANTHER" id="PTHR43779:SF3">
    <property type="entry name" value="(3R)-3-[(CARBOXYMETHYL)AMINO]FATTY ACID OXYGENASE_DECARBOXYLASE"/>
    <property type="match status" value="1"/>
</dbReference>
<evidence type="ECO:0000313" key="8">
    <source>
        <dbReference type="Proteomes" id="UP000297716"/>
    </source>
</evidence>
<evidence type="ECO:0000256" key="2">
    <source>
        <dbReference type="ARBA" id="ARBA00022723"/>
    </source>
</evidence>
<gene>
    <name evidence="7" type="ORF">E0Z10_g9257</name>
</gene>
<keyword evidence="2" id="KW-0479">Metal-binding</keyword>
<dbReference type="GO" id="GO:0051213">
    <property type="term" value="F:dioxygenase activity"/>
    <property type="evidence" value="ECO:0007669"/>
    <property type="project" value="UniProtKB-KW"/>
</dbReference>
<reference evidence="7 8" key="1">
    <citation type="submission" date="2019-03" db="EMBL/GenBank/DDBJ databases">
        <title>Draft genome sequence of Xylaria hypoxylon DSM 108379, a ubiquitous saprotrophic-parasitic fungi on hardwood.</title>
        <authorList>
            <person name="Buettner E."/>
            <person name="Leonhardt S."/>
            <person name="Gebauer A.M."/>
            <person name="Liers C."/>
            <person name="Hofrichter M."/>
            <person name="Kellner H."/>
        </authorList>
    </citation>
    <scope>NUCLEOTIDE SEQUENCE [LARGE SCALE GENOMIC DNA]</scope>
    <source>
        <strain evidence="7 8">DSM 108379</strain>
    </source>
</reference>
<keyword evidence="8" id="KW-1185">Reference proteome</keyword>
<keyword evidence="4" id="KW-0560">Oxidoreductase</keyword>
<organism evidence="7 8">
    <name type="scientific">Xylaria hypoxylon</name>
    <dbReference type="NCBI Taxonomy" id="37992"/>
    <lineage>
        <taxon>Eukaryota</taxon>
        <taxon>Fungi</taxon>
        <taxon>Dikarya</taxon>
        <taxon>Ascomycota</taxon>
        <taxon>Pezizomycotina</taxon>
        <taxon>Sordariomycetes</taxon>
        <taxon>Xylariomycetidae</taxon>
        <taxon>Xylariales</taxon>
        <taxon>Xylariaceae</taxon>
        <taxon>Xylaria</taxon>
    </lineage>
</organism>
<keyword evidence="3" id="KW-0223">Dioxygenase</keyword>
<comment type="similarity">
    <text evidence="1">Belongs to the TfdA dioxygenase family.</text>
</comment>
<evidence type="ECO:0000256" key="4">
    <source>
        <dbReference type="ARBA" id="ARBA00023002"/>
    </source>
</evidence>
<comment type="caution">
    <text evidence="7">The sequence shown here is derived from an EMBL/GenBank/DDBJ whole genome shotgun (WGS) entry which is preliminary data.</text>
</comment>
<name>A0A4Z0YJU1_9PEZI</name>
<evidence type="ECO:0000256" key="3">
    <source>
        <dbReference type="ARBA" id="ARBA00022964"/>
    </source>
</evidence>
<evidence type="ECO:0000313" key="7">
    <source>
        <dbReference type="EMBL" id="TGJ79505.1"/>
    </source>
</evidence>
<protein>
    <recommendedName>
        <fullName evidence="6">TauD/TfdA-like domain-containing protein</fullName>
    </recommendedName>
</protein>